<comment type="caution">
    <text evidence="2">The sequence shown here is derived from an EMBL/GenBank/DDBJ whole genome shotgun (WGS) entry which is preliminary data.</text>
</comment>
<accession>A0A9D4ZPP8</accession>
<feature type="region of interest" description="Disordered" evidence="1">
    <location>
        <begin position="53"/>
        <end position="83"/>
    </location>
</feature>
<dbReference type="Proteomes" id="UP000886520">
    <property type="component" value="Chromosome 4"/>
</dbReference>
<organism evidence="2 3">
    <name type="scientific">Adiantum capillus-veneris</name>
    <name type="common">Maidenhair fern</name>
    <dbReference type="NCBI Taxonomy" id="13818"/>
    <lineage>
        <taxon>Eukaryota</taxon>
        <taxon>Viridiplantae</taxon>
        <taxon>Streptophyta</taxon>
        <taxon>Embryophyta</taxon>
        <taxon>Tracheophyta</taxon>
        <taxon>Polypodiopsida</taxon>
        <taxon>Polypodiidae</taxon>
        <taxon>Polypodiales</taxon>
        <taxon>Pteridineae</taxon>
        <taxon>Pteridaceae</taxon>
        <taxon>Vittarioideae</taxon>
        <taxon>Adiantum</taxon>
    </lineage>
</organism>
<reference evidence="2" key="1">
    <citation type="submission" date="2021-01" db="EMBL/GenBank/DDBJ databases">
        <title>Adiantum capillus-veneris genome.</title>
        <authorList>
            <person name="Fang Y."/>
            <person name="Liao Q."/>
        </authorList>
    </citation>
    <scope>NUCLEOTIDE SEQUENCE</scope>
    <source>
        <strain evidence="2">H3</strain>
        <tissue evidence="2">Leaf</tissue>
    </source>
</reference>
<evidence type="ECO:0000313" key="2">
    <source>
        <dbReference type="EMBL" id="KAI5080560.1"/>
    </source>
</evidence>
<protein>
    <submittedName>
        <fullName evidence="2">Uncharacterized protein</fullName>
    </submittedName>
</protein>
<dbReference type="EMBL" id="JABFUD020000004">
    <property type="protein sequence ID" value="KAI5080560.1"/>
    <property type="molecule type" value="Genomic_DNA"/>
</dbReference>
<dbReference type="AlphaFoldDB" id="A0A9D4ZPP8"/>
<name>A0A9D4ZPP8_ADICA</name>
<sequence length="123" mass="13382">MAAIIAAHLQQDENHFSTHIKVWTYGETVQEKKLTLSGVSMRFSSSFPCSRCGQGSGEAGPSFSRFPQISKSSSRKGRGLPVPCKNVANKAKGKSKKNGICSLVYSMDIREPGIVNVCLFPFL</sequence>
<proteinExistence type="predicted"/>
<evidence type="ECO:0000256" key="1">
    <source>
        <dbReference type="SAM" id="MobiDB-lite"/>
    </source>
</evidence>
<gene>
    <name evidence="2" type="ORF">GOP47_0003743</name>
</gene>
<evidence type="ECO:0000313" key="3">
    <source>
        <dbReference type="Proteomes" id="UP000886520"/>
    </source>
</evidence>
<keyword evidence="3" id="KW-1185">Reference proteome</keyword>